<organism evidence="1 2">
    <name type="scientific">Ilex paraguariensis</name>
    <name type="common">yerba mate</name>
    <dbReference type="NCBI Taxonomy" id="185542"/>
    <lineage>
        <taxon>Eukaryota</taxon>
        <taxon>Viridiplantae</taxon>
        <taxon>Streptophyta</taxon>
        <taxon>Embryophyta</taxon>
        <taxon>Tracheophyta</taxon>
        <taxon>Spermatophyta</taxon>
        <taxon>Magnoliopsida</taxon>
        <taxon>eudicotyledons</taxon>
        <taxon>Gunneridae</taxon>
        <taxon>Pentapetalae</taxon>
        <taxon>asterids</taxon>
        <taxon>campanulids</taxon>
        <taxon>Aquifoliales</taxon>
        <taxon>Aquifoliaceae</taxon>
        <taxon>Ilex</taxon>
    </lineage>
</organism>
<evidence type="ECO:0000313" key="2">
    <source>
        <dbReference type="Proteomes" id="UP001642360"/>
    </source>
</evidence>
<reference evidence="1 2" key="1">
    <citation type="submission" date="2024-02" db="EMBL/GenBank/DDBJ databases">
        <authorList>
            <person name="Vignale AGUSTIN F."/>
            <person name="Sosa J E."/>
            <person name="Modenutti C."/>
        </authorList>
    </citation>
    <scope>NUCLEOTIDE SEQUENCE [LARGE SCALE GENOMIC DNA]</scope>
</reference>
<evidence type="ECO:0000313" key="1">
    <source>
        <dbReference type="EMBL" id="CAK9143648.1"/>
    </source>
</evidence>
<accession>A0ABC8RFZ1</accession>
<comment type="caution">
    <text evidence="1">The sequence shown here is derived from an EMBL/GenBank/DDBJ whole genome shotgun (WGS) entry which is preliminary data.</text>
</comment>
<dbReference type="AlphaFoldDB" id="A0ABC8RFZ1"/>
<sequence length="96" mass="10661">MQPLSLSPLCRSLSIIPLHRLLTVGPTSSPTPVKLQQWKHSGVASKPPIIPQISNSFELHWSQRGCFFSYTGRIAAAGALWLDFVRLRPIARALKD</sequence>
<dbReference type="Proteomes" id="UP001642360">
    <property type="component" value="Unassembled WGS sequence"/>
</dbReference>
<proteinExistence type="predicted"/>
<protein>
    <submittedName>
        <fullName evidence="1">Uncharacterized protein</fullName>
    </submittedName>
</protein>
<gene>
    <name evidence="1" type="ORF">ILEXP_LOCUS11365</name>
</gene>
<name>A0ABC8RFZ1_9AQUA</name>
<keyword evidence="2" id="KW-1185">Reference proteome</keyword>
<dbReference type="EMBL" id="CAUOFW020001315">
    <property type="protein sequence ID" value="CAK9143648.1"/>
    <property type="molecule type" value="Genomic_DNA"/>
</dbReference>